<evidence type="ECO:0000259" key="2">
    <source>
        <dbReference type="Pfam" id="PF12872"/>
    </source>
</evidence>
<sequence length="1336" mass="153514">MQENVKTKINDAKSCLMNFLTDAKKKALFLEKSDSNILDKSSEKSENRYVSSSSGEKTSGKCRDDLVAPDDDSEALKKRKTGTVLSKRSEKCVPSKSEKDTKDSISKSGEIHDDSCEVVCQNDTPENDEFEKNTSPWDKQIKRSNLSDAEYIESLKCEIDEKKGEESLQKYENTKKNLIMLVKSFGYKGIKIEKISGEYCKKYNALLNLSHAGFSNIYDLIKSLDHCLICEEIKEAEIKEEEIKEAEIKEEKIKEEEIKEEEIKEEEIKVEDKTDEVVEHVNNENDKNKGIIPMTYEQEKSQQADETNDTIENEEKQINDKEEKKTKVVVNEKHNQIVENNLIIKYKTPKMNEDKIFFLKIILGTVAECTNYNPELTDNETPINNSLSLTKLQQEVRKLFGSFFNLKILQTRCGIDKLQTFLEDIQEIQTISCPNDIKLRITPETFSYKIPELKSIKLIRSNEFKFKSPSKISSKKFPISTHLSDKDFRLNSLNAAESILGALNNKNRYSSIGTTHLENGTTTTTGTSDRNGFKKKKSHSNASLALLNSSKLHERICKSVSGGKTPLYTAGEKGRPHVGIDSFVFSNMASNVVSDCDNGIAFEINRSFSNDPYANLLNKLNGKDSSINSGVHVGMSSNEWIGRQHTNELDNHKENLIQMQNPIQNTRHSQNSYIKILTKTQLHILLYQLIVLLTERQKVEWDEISRIKDSLLNQSRSKAYQNKNLESNQQQMNSSIQVNISKIECTSDSAIVGGTDACTIQEEQLEKKIEVKEIHSTEVHGHSTEGQKNSATNVSSDFMNENFSTQETSNLYKSENMGDEKYTKNDHLSNNFEKENNTASEKFIGVFVSSIKSEWNKAYMEQYPLSFYLNYYKEKKLRRLIEEIPNLVIVGYSRNMQIFTLDTAQDYFDNFFSEKSTNLKTFARSRFTTLSTSNYFKDTTYKELAQEFINGIYENMMKILGFYYLKPPQLSVSKSYEKIMNKSRKNRNSNNLSTCINYSNQNFTSLNVGSPNLSSPPSESKPFFHSNSKPLFHSNSKPLFHSNSKPLFHSNSKPLFHSNSNPFFENESIRVLENDNLEVLRYHLHKLLYNLVIHVCKNQNLLYLAYKKNGIILSEYEMNKQMCGPIYYSSDLTYEDFITTKQTFFEKEQVMKSVFLLSQHGIYGIKFIHLTNEWYKLYKCELRPLMRVCKYEQIGKMISSLPNVLVVGEGFDTKYIPNMQLHAESNRLDIFSNPLIPKMASDNPLQHIPTFQKRSLGEPNIKTHKKSGPYESIMGLLFPDIISQRSSGHIQKYHRGSTSFFKDNNQYKKNKSAFPGMCNGYTFKNDININHLFKNL</sequence>
<dbReference type="RefSeq" id="XP_028543990.1">
    <property type="nucleotide sequence ID" value="XM_028688189.1"/>
</dbReference>
<dbReference type="EMBL" id="BDQF01000011">
    <property type="protein sequence ID" value="GAW81401.1"/>
    <property type="molecule type" value="Genomic_DNA"/>
</dbReference>
<dbReference type="OMA" id="FKDATYK"/>
<organism evidence="3 4">
    <name type="scientific">Plasmodium gonderi</name>
    <dbReference type="NCBI Taxonomy" id="77519"/>
    <lineage>
        <taxon>Eukaryota</taxon>
        <taxon>Sar</taxon>
        <taxon>Alveolata</taxon>
        <taxon>Apicomplexa</taxon>
        <taxon>Aconoidasida</taxon>
        <taxon>Haemosporida</taxon>
        <taxon>Plasmodiidae</taxon>
        <taxon>Plasmodium</taxon>
        <taxon>Plasmodium (Plasmodium)</taxon>
    </lineage>
</organism>
<comment type="caution">
    <text evidence="3">The sequence shown here is derived from an EMBL/GenBank/DDBJ whole genome shotgun (WGS) entry which is preliminary data.</text>
</comment>
<feature type="region of interest" description="Disordered" evidence="1">
    <location>
        <begin position="514"/>
        <end position="537"/>
    </location>
</feature>
<gene>
    <name evidence="3" type="ORF">PGO_101580</name>
</gene>
<feature type="compositionally biased region" description="Polar residues" evidence="1">
    <location>
        <begin position="48"/>
        <end position="57"/>
    </location>
</feature>
<evidence type="ECO:0000313" key="3">
    <source>
        <dbReference type="EMBL" id="GAW81401.1"/>
    </source>
</evidence>
<accession>A0A1Y1JFV0</accession>
<dbReference type="Proteomes" id="UP000195521">
    <property type="component" value="Unassembled WGS sequence"/>
</dbReference>
<dbReference type="OrthoDB" id="384400at2759"/>
<feature type="region of interest" description="Disordered" evidence="1">
    <location>
        <begin position="298"/>
        <end position="320"/>
    </location>
</feature>
<evidence type="ECO:0000313" key="4">
    <source>
        <dbReference type="Proteomes" id="UP000195521"/>
    </source>
</evidence>
<dbReference type="GeneID" id="39748123"/>
<dbReference type="InterPro" id="IPR041966">
    <property type="entry name" value="LOTUS-like"/>
</dbReference>
<reference evidence="4" key="1">
    <citation type="submission" date="2017-04" db="EMBL/GenBank/DDBJ databases">
        <title>Plasmodium gonderi genome.</title>
        <authorList>
            <person name="Arisue N."/>
            <person name="Honma H."/>
            <person name="Kawai S."/>
            <person name="Tougan T."/>
            <person name="Tanabe K."/>
            <person name="Horii T."/>
        </authorList>
    </citation>
    <scope>NUCLEOTIDE SEQUENCE [LARGE SCALE GENOMIC DNA]</scope>
    <source>
        <strain evidence="4">ATCC 30045</strain>
    </source>
</reference>
<dbReference type="Pfam" id="PF12872">
    <property type="entry name" value="OST-HTH"/>
    <property type="match status" value="1"/>
</dbReference>
<feature type="compositionally biased region" description="Basic and acidic residues" evidence="1">
    <location>
        <begin position="87"/>
        <end position="109"/>
    </location>
</feature>
<protein>
    <recommendedName>
        <fullName evidence="2">HTH OST-type domain-containing protein</fullName>
    </recommendedName>
</protein>
<proteinExistence type="predicted"/>
<dbReference type="Gene3D" id="3.30.420.610">
    <property type="entry name" value="LOTUS domain-like"/>
    <property type="match status" value="1"/>
</dbReference>
<feature type="domain" description="HTH OST-type" evidence="2">
    <location>
        <begin position="173"/>
        <end position="230"/>
    </location>
</feature>
<feature type="compositionally biased region" description="Low complexity" evidence="1">
    <location>
        <begin position="514"/>
        <end position="527"/>
    </location>
</feature>
<dbReference type="InterPro" id="IPR025605">
    <property type="entry name" value="OST-HTH/LOTUS_dom"/>
</dbReference>
<evidence type="ECO:0000256" key="1">
    <source>
        <dbReference type="SAM" id="MobiDB-lite"/>
    </source>
</evidence>
<keyword evidence="4" id="KW-1185">Reference proteome</keyword>
<name>A0A1Y1JFV0_PLAGO</name>
<feature type="region of interest" description="Disordered" evidence="1">
    <location>
        <begin position="36"/>
        <end position="109"/>
    </location>
</feature>